<feature type="transmembrane region" description="Helical" evidence="1">
    <location>
        <begin position="260"/>
        <end position="284"/>
    </location>
</feature>
<feature type="transmembrane region" description="Helical" evidence="1">
    <location>
        <begin position="220"/>
        <end position="248"/>
    </location>
</feature>
<evidence type="ECO:0000256" key="1">
    <source>
        <dbReference type="SAM" id="Phobius"/>
    </source>
</evidence>
<protein>
    <submittedName>
        <fullName evidence="3">Acyltransferase family protein</fullName>
        <ecNumber evidence="3">2.3.-.-</ecNumber>
    </submittedName>
</protein>
<feature type="transmembrane region" description="Helical" evidence="1">
    <location>
        <begin position="143"/>
        <end position="163"/>
    </location>
</feature>
<keyword evidence="1" id="KW-0472">Membrane</keyword>
<feature type="transmembrane region" description="Helical" evidence="1">
    <location>
        <begin position="170"/>
        <end position="186"/>
    </location>
</feature>
<feature type="domain" description="Acyltransferase 3" evidence="2">
    <location>
        <begin position="16"/>
        <end position="314"/>
    </location>
</feature>
<feature type="transmembrane region" description="Helical" evidence="1">
    <location>
        <begin position="50"/>
        <end position="69"/>
    </location>
</feature>
<keyword evidence="3" id="KW-0808">Transferase</keyword>
<dbReference type="EMBL" id="JBHUOS010000014">
    <property type="protein sequence ID" value="MFD2917444.1"/>
    <property type="molecule type" value="Genomic_DNA"/>
</dbReference>
<keyword evidence="3" id="KW-0012">Acyltransferase</keyword>
<dbReference type="InterPro" id="IPR050879">
    <property type="entry name" value="Acyltransferase_3"/>
</dbReference>
<reference evidence="4" key="1">
    <citation type="journal article" date="2019" name="Int. J. Syst. Evol. Microbiol.">
        <title>The Global Catalogue of Microorganisms (GCM) 10K type strain sequencing project: providing services to taxonomists for standard genome sequencing and annotation.</title>
        <authorList>
            <consortium name="The Broad Institute Genomics Platform"/>
            <consortium name="The Broad Institute Genome Sequencing Center for Infectious Disease"/>
            <person name="Wu L."/>
            <person name="Ma J."/>
        </authorList>
    </citation>
    <scope>NUCLEOTIDE SEQUENCE [LARGE SCALE GENOMIC DNA]</scope>
    <source>
        <strain evidence="4">KCTC 32514</strain>
    </source>
</reference>
<feature type="transmembrane region" description="Helical" evidence="1">
    <location>
        <begin position="296"/>
        <end position="314"/>
    </location>
</feature>
<keyword evidence="1" id="KW-0812">Transmembrane</keyword>
<evidence type="ECO:0000259" key="2">
    <source>
        <dbReference type="Pfam" id="PF01757"/>
    </source>
</evidence>
<evidence type="ECO:0000313" key="4">
    <source>
        <dbReference type="Proteomes" id="UP001597548"/>
    </source>
</evidence>
<dbReference type="PANTHER" id="PTHR23028">
    <property type="entry name" value="ACETYLTRANSFERASE"/>
    <property type="match status" value="1"/>
</dbReference>
<keyword evidence="1" id="KW-1133">Transmembrane helix</keyword>
<dbReference type="InterPro" id="IPR002656">
    <property type="entry name" value="Acyl_transf_3_dom"/>
</dbReference>
<accession>A0ABW5ZWN0</accession>
<feature type="transmembrane region" description="Helical" evidence="1">
    <location>
        <begin position="12"/>
        <end position="30"/>
    </location>
</feature>
<dbReference type="RefSeq" id="WP_194508873.1">
    <property type="nucleotide sequence ID" value="NZ_JADILU010000006.1"/>
</dbReference>
<dbReference type="Pfam" id="PF01757">
    <property type="entry name" value="Acyl_transf_3"/>
    <property type="match status" value="1"/>
</dbReference>
<evidence type="ECO:0000313" key="3">
    <source>
        <dbReference type="EMBL" id="MFD2917444.1"/>
    </source>
</evidence>
<dbReference type="EC" id="2.3.-.-" evidence="3"/>
<organism evidence="3 4">
    <name type="scientific">Psychroserpens luteus</name>
    <dbReference type="NCBI Taxonomy" id="1434066"/>
    <lineage>
        <taxon>Bacteria</taxon>
        <taxon>Pseudomonadati</taxon>
        <taxon>Bacteroidota</taxon>
        <taxon>Flavobacteriia</taxon>
        <taxon>Flavobacteriales</taxon>
        <taxon>Flavobacteriaceae</taxon>
        <taxon>Psychroserpens</taxon>
    </lineage>
</organism>
<keyword evidence="4" id="KW-1185">Reference proteome</keyword>
<gene>
    <name evidence="3" type="ORF">ACFS29_17450</name>
</gene>
<dbReference type="GO" id="GO:0016746">
    <property type="term" value="F:acyltransferase activity"/>
    <property type="evidence" value="ECO:0007669"/>
    <property type="project" value="UniProtKB-KW"/>
</dbReference>
<dbReference type="PANTHER" id="PTHR23028:SF53">
    <property type="entry name" value="ACYL_TRANSF_3 DOMAIN-CONTAINING PROTEIN"/>
    <property type="match status" value="1"/>
</dbReference>
<feature type="transmembrane region" description="Helical" evidence="1">
    <location>
        <begin position="90"/>
        <end position="107"/>
    </location>
</feature>
<proteinExistence type="predicted"/>
<name>A0ABW5ZWN0_9FLAO</name>
<sequence>MNLPKQEKQYLPIIVVLRGLAALAVCMFHFTKEFVNEDGLVRAVFRNGWMGVEVFFVISGFVIPFSLLGTSFRFYHYFKFMKKRFIRIEPAYLISVVLVVILSYAASQTPGFAGEPFKMSIGLLIQHILYLVEFFNNTWLNPVYWTLEVEFHFYLIIGLLIALWNLKKRWLTIASIIGLFSVSFINQDVITFFKYTDIFVLGILTAFYKKEQLGLKPYIASLLIVSFVVYDSHGIIISLLTLATATLISFASSYGNVKSLIFLGNISYSLYLLHVPIGVKIVNLSKRLDLNETSKYGVILVALSFSIFAAWLFYKYIEKPSHQWAKKVKFN</sequence>
<comment type="caution">
    <text evidence="3">The sequence shown here is derived from an EMBL/GenBank/DDBJ whole genome shotgun (WGS) entry which is preliminary data.</text>
</comment>
<dbReference type="Proteomes" id="UP001597548">
    <property type="component" value="Unassembled WGS sequence"/>
</dbReference>